<dbReference type="PROSITE" id="PS50237">
    <property type="entry name" value="HECT"/>
    <property type="match status" value="1"/>
</dbReference>
<dbReference type="OrthoDB" id="8068875at2759"/>
<dbReference type="CDD" id="cd00078">
    <property type="entry name" value="HECTc"/>
    <property type="match status" value="1"/>
</dbReference>
<comment type="catalytic activity">
    <reaction evidence="1">
        <text>S-ubiquitinyl-[E2 ubiquitin-conjugating enzyme]-L-cysteine + [acceptor protein]-L-lysine = [E2 ubiquitin-conjugating enzyme]-L-cysteine + N(6)-ubiquitinyl-[acceptor protein]-L-lysine.</text>
        <dbReference type="EC" id="2.3.2.26"/>
    </reaction>
</comment>
<dbReference type="GO" id="GO:0000209">
    <property type="term" value="P:protein polyubiquitination"/>
    <property type="evidence" value="ECO:0007669"/>
    <property type="project" value="InterPro"/>
</dbReference>
<dbReference type="PANTHER" id="PTHR45700">
    <property type="entry name" value="UBIQUITIN-PROTEIN LIGASE E3C"/>
    <property type="match status" value="1"/>
</dbReference>
<dbReference type="Gene3D" id="3.30.2160.10">
    <property type="entry name" value="Hect, E3 ligase catalytic domain"/>
    <property type="match status" value="1"/>
</dbReference>
<evidence type="ECO:0000256" key="3">
    <source>
        <dbReference type="ARBA" id="ARBA00022679"/>
    </source>
</evidence>
<gene>
    <name evidence="8" type="ORF">CANINC_004285</name>
</gene>
<dbReference type="GO" id="GO:0006511">
    <property type="term" value="P:ubiquitin-dependent protein catabolic process"/>
    <property type="evidence" value="ECO:0007669"/>
    <property type="project" value="TreeGrafter"/>
</dbReference>
<evidence type="ECO:0000256" key="6">
    <source>
        <dbReference type="SAM" id="Coils"/>
    </source>
</evidence>
<evidence type="ECO:0000313" key="8">
    <source>
        <dbReference type="EMBL" id="TID15756.1"/>
    </source>
</evidence>
<evidence type="ECO:0000256" key="5">
    <source>
        <dbReference type="PROSITE-ProRule" id="PRU00104"/>
    </source>
</evidence>
<dbReference type="STRING" id="52247.A0A4T0WWI7"/>
<dbReference type="EMBL" id="SELW01000652">
    <property type="protein sequence ID" value="TID15756.1"/>
    <property type="molecule type" value="Genomic_DNA"/>
</dbReference>
<name>A0A4T0WWI7_9ASCO</name>
<proteinExistence type="predicted"/>
<feature type="domain" description="HECT" evidence="7">
    <location>
        <begin position="483"/>
        <end position="810"/>
    </location>
</feature>
<evidence type="ECO:0000256" key="4">
    <source>
        <dbReference type="ARBA" id="ARBA00022786"/>
    </source>
</evidence>
<dbReference type="SUPFAM" id="SSF56204">
    <property type="entry name" value="Hect, E3 ligase catalytic domain"/>
    <property type="match status" value="1"/>
</dbReference>
<dbReference type="InterPro" id="IPR000569">
    <property type="entry name" value="HECT_dom"/>
</dbReference>
<dbReference type="GO" id="GO:0061630">
    <property type="term" value="F:ubiquitin protein ligase activity"/>
    <property type="evidence" value="ECO:0007669"/>
    <property type="project" value="UniProtKB-EC"/>
</dbReference>
<comment type="caution">
    <text evidence="8">The sequence shown here is derived from an EMBL/GenBank/DDBJ whole genome shotgun (WGS) entry which is preliminary data.</text>
</comment>
<dbReference type="Proteomes" id="UP000307173">
    <property type="component" value="Unassembled WGS sequence"/>
</dbReference>
<dbReference type="AlphaFoldDB" id="A0A4T0WWI7"/>
<evidence type="ECO:0000259" key="7">
    <source>
        <dbReference type="PROSITE" id="PS50237"/>
    </source>
</evidence>
<dbReference type="SMART" id="SM00119">
    <property type="entry name" value="HECTc"/>
    <property type="match status" value="1"/>
</dbReference>
<dbReference type="InterPro" id="IPR035983">
    <property type="entry name" value="Hect_E3_ubiquitin_ligase"/>
</dbReference>
<dbReference type="Pfam" id="PF00632">
    <property type="entry name" value="HECT"/>
    <property type="match status" value="1"/>
</dbReference>
<evidence type="ECO:0000256" key="1">
    <source>
        <dbReference type="ARBA" id="ARBA00000885"/>
    </source>
</evidence>
<feature type="coiled-coil region" evidence="6">
    <location>
        <begin position="368"/>
        <end position="395"/>
    </location>
</feature>
<feature type="active site" description="Glycyl thioester intermediate" evidence="5">
    <location>
        <position position="778"/>
    </location>
</feature>
<keyword evidence="4 5" id="KW-0833">Ubl conjugation pathway</keyword>
<keyword evidence="6" id="KW-0175">Coiled coil</keyword>
<dbReference type="Gene3D" id="3.30.2410.10">
    <property type="entry name" value="Hect, E3 ligase catalytic domain"/>
    <property type="match status" value="1"/>
</dbReference>
<protein>
    <recommendedName>
        <fullName evidence="2">HECT-type E3 ubiquitin transferase</fullName>
        <ecNumber evidence="2">2.3.2.26</ecNumber>
    </recommendedName>
</protein>
<dbReference type="InterPro" id="IPR044611">
    <property type="entry name" value="E3A/B/C-like"/>
</dbReference>
<keyword evidence="9" id="KW-1185">Reference proteome</keyword>
<sequence length="810" mass="94459">MTLSRHKPSKLERWASKFKSGKKDTKDAMINTDIILKQEQDALLHDQTPVTNKNVTRCICCGNELKYPVDIYKVKCLVCTTYLSLDEKDSEIKNDNLILSYKTFKETLKIDPSNSKVKIMLEEIFSSHSSLNQSFIQEKNRSVSYDSPNLNFYDIKKFYYKLDKFSNQDILYQVLKSSVYLLKHPPYKLKFHQLNWLLIMFENTLLGHTLAGTSKKGAKIDILCYEIVKRLIGIFSNLESSNLLYLLHWWSGLPKDEFENKINLINLYLSFHINRLHYHATYDKQGVHISPKETENDILYKENYHMDITPVDTIQVPVCMYNDSWHIKTACHLLSCFKLINNKYHKVSETQFYNSSVEHINIIQDFNIWQLNTKRDKKERNLHNLTADILIMEQKRGYLGVSVYNGVYAYPSFTISEYSFLIPLSCKIAVLEQDSKRLMNILAEEALISSLVEGTSKNNDAYLRLRVHRDNITKDSLHQIMKKSSDVRKQLRIEFVGEPGIDGGGIKKEWFSLIINDIFDPRRGLIDYDNEMGFANLSSNSHHFRLLYLLGEIIGMAISNSIILNIRFPTVMYKKLLGHKTEFKDLYEMEPTIFNNLKKLSKMSDTEIKQLQLTFEITFSGKNYELISNGKDTFVTGDNVSLYVEKYASFIVDGRIEEQFSHFSKGFHNVVDSKAFMMFSPKEAQKLIIGDENENMKYDLYLLQTVTQYTCCSEEDNVVIWFWSFFEDLNVRKQHKLMKFITGTDMIPPLGINSMHFKVTKLEDIQKYSERLPVSHTCFNEICIWEYKSKEILAGKFIMAINESEGFTLK</sequence>
<dbReference type="EC" id="2.3.2.26" evidence="2"/>
<dbReference type="PANTHER" id="PTHR45700:SF2">
    <property type="entry name" value="UBIQUITIN-PROTEIN LIGASE E3C"/>
    <property type="match status" value="1"/>
</dbReference>
<evidence type="ECO:0000256" key="2">
    <source>
        <dbReference type="ARBA" id="ARBA00012485"/>
    </source>
</evidence>
<accession>A0A4T0WWI7</accession>
<keyword evidence="3" id="KW-0808">Transferase</keyword>
<dbReference type="Gene3D" id="3.90.1750.10">
    <property type="entry name" value="Hect, E3 ligase catalytic domains"/>
    <property type="match status" value="1"/>
</dbReference>
<organism evidence="8 9">
    <name type="scientific">Pichia inconspicua</name>
    <dbReference type="NCBI Taxonomy" id="52247"/>
    <lineage>
        <taxon>Eukaryota</taxon>
        <taxon>Fungi</taxon>
        <taxon>Dikarya</taxon>
        <taxon>Ascomycota</taxon>
        <taxon>Saccharomycotina</taxon>
        <taxon>Pichiomycetes</taxon>
        <taxon>Pichiales</taxon>
        <taxon>Pichiaceae</taxon>
        <taxon>Pichia</taxon>
    </lineage>
</organism>
<reference evidence="8 9" key="1">
    <citation type="journal article" date="2019" name="Front. Genet.">
        <title>Whole-Genome Sequencing of the Opportunistic Yeast Pathogen Candida inconspicua Uncovers Its Hybrid Origin.</title>
        <authorList>
            <person name="Mixao V."/>
            <person name="Hansen A.P."/>
            <person name="Saus E."/>
            <person name="Boekhout T."/>
            <person name="Lass-Florl C."/>
            <person name="Gabaldon T."/>
        </authorList>
    </citation>
    <scope>NUCLEOTIDE SEQUENCE [LARGE SCALE GENOMIC DNA]</scope>
    <source>
        <strain evidence="8 9">CBS 180</strain>
    </source>
</reference>
<evidence type="ECO:0000313" key="9">
    <source>
        <dbReference type="Proteomes" id="UP000307173"/>
    </source>
</evidence>